<protein>
    <recommendedName>
        <fullName evidence="3">CheW-like domain-containing protein</fullName>
    </recommendedName>
</protein>
<sequence>MEKAFILFMSGGLYFMVPLEHVVSVESRESAEAMELSVFDFGQACSLCDRPVRAPYILVMCFQEVKIGVAVEWVEGIKELDENDLYKLEAPVIGQDNQYLDSAVALKAMKPPLAYVLRMQVLFEKLQKNSEAILE</sequence>
<gene>
    <name evidence="1" type="ORF">CPZ25_011870</name>
</gene>
<dbReference type="GO" id="GO:0006935">
    <property type="term" value="P:chemotaxis"/>
    <property type="evidence" value="ECO:0007669"/>
    <property type="project" value="InterPro"/>
</dbReference>
<dbReference type="GO" id="GO:0007165">
    <property type="term" value="P:signal transduction"/>
    <property type="evidence" value="ECO:0007669"/>
    <property type="project" value="InterPro"/>
</dbReference>
<keyword evidence="2" id="KW-1185">Reference proteome</keyword>
<dbReference type="KEGG" id="emt:CPZ25_011870"/>
<dbReference type="SUPFAM" id="SSF50341">
    <property type="entry name" value="CheW-like"/>
    <property type="match status" value="1"/>
</dbReference>
<evidence type="ECO:0000313" key="1">
    <source>
        <dbReference type="EMBL" id="QCT71992.1"/>
    </source>
</evidence>
<dbReference type="RefSeq" id="WP_074617876.1">
    <property type="nucleotide sequence ID" value="NZ_CABJDW020000001.1"/>
</dbReference>
<dbReference type="InterPro" id="IPR036061">
    <property type="entry name" value="CheW-like_dom_sf"/>
</dbReference>
<name>A0A4P9CB93_EUBML</name>
<dbReference type="AlphaFoldDB" id="A0A4P9CB93"/>
<accession>A0A4P9CB93</accession>
<dbReference type="Proteomes" id="UP000218387">
    <property type="component" value="Chromosome"/>
</dbReference>
<reference evidence="1 2" key="1">
    <citation type="submission" date="2018-05" db="EMBL/GenBank/DDBJ databases">
        <title>Genome comparison of Eubacterium sp.</title>
        <authorList>
            <person name="Feng Y."/>
            <person name="Sanchez-Andrea I."/>
            <person name="Stams A.J.M."/>
            <person name="De Vos W.M."/>
        </authorList>
    </citation>
    <scope>NUCLEOTIDE SEQUENCE [LARGE SCALE GENOMIC DNA]</scope>
    <source>
        <strain evidence="1 2">YI</strain>
    </source>
</reference>
<evidence type="ECO:0000313" key="2">
    <source>
        <dbReference type="Proteomes" id="UP000218387"/>
    </source>
</evidence>
<evidence type="ECO:0008006" key="3">
    <source>
        <dbReference type="Google" id="ProtNLM"/>
    </source>
</evidence>
<dbReference type="EMBL" id="CP029487">
    <property type="protein sequence ID" value="QCT71992.1"/>
    <property type="molecule type" value="Genomic_DNA"/>
</dbReference>
<proteinExistence type="predicted"/>
<organism evidence="1 2">
    <name type="scientific">Eubacterium maltosivorans</name>
    <dbReference type="NCBI Taxonomy" id="2041044"/>
    <lineage>
        <taxon>Bacteria</taxon>
        <taxon>Bacillati</taxon>
        <taxon>Bacillota</taxon>
        <taxon>Clostridia</taxon>
        <taxon>Eubacteriales</taxon>
        <taxon>Eubacteriaceae</taxon>
        <taxon>Eubacterium</taxon>
    </lineage>
</organism>